<keyword evidence="1" id="KW-0723">Serine/threonine-protein kinase</keyword>
<sequence>MNVTAGVGERARHTFVPHHARGASLARTRLLSGLRAAGVEAELASDAVMVVSELVGNAARHARALRDTSVEVSWSVLPDRVQVAVIDGGSAETPTLRSADWDAVDGRGLQIVAALATRWGVQTEDGRRRVWAELVAAPGDGRLAV</sequence>
<dbReference type="SUPFAM" id="SSF55874">
    <property type="entry name" value="ATPase domain of HSP90 chaperone/DNA topoisomerase II/histidine kinase"/>
    <property type="match status" value="1"/>
</dbReference>
<gene>
    <name evidence="3" type="ORF">Athai_62450</name>
</gene>
<dbReference type="Proteomes" id="UP000611640">
    <property type="component" value="Chromosome"/>
</dbReference>
<proteinExistence type="predicted"/>
<dbReference type="CDD" id="cd16936">
    <property type="entry name" value="HATPase_RsbW-like"/>
    <property type="match status" value="1"/>
</dbReference>
<dbReference type="InterPro" id="IPR036890">
    <property type="entry name" value="HATPase_C_sf"/>
</dbReference>
<evidence type="ECO:0000259" key="2">
    <source>
        <dbReference type="Pfam" id="PF13581"/>
    </source>
</evidence>
<keyword evidence="1" id="KW-0808">Transferase</keyword>
<dbReference type="AlphaFoldDB" id="A0A7R7DVP5"/>
<dbReference type="PANTHER" id="PTHR35526:SF3">
    <property type="entry name" value="ANTI-SIGMA-F FACTOR RSBW"/>
    <property type="match status" value="1"/>
</dbReference>
<dbReference type="EMBL" id="AP023355">
    <property type="protein sequence ID" value="BCJ38742.1"/>
    <property type="molecule type" value="Genomic_DNA"/>
</dbReference>
<accession>A0A7R7DVP5</accession>
<reference evidence="3 4" key="1">
    <citation type="submission" date="2020-08" db="EMBL/GenBank/DDBJ databases">
        <title>Whole genome shotgun sequence of Actinocatenispora thailandica NBRC 105041.</title>
        <authorList>
            <person name="Komaki H."/>
            <person name="Tamura T."/>
        </authorList>
    </citation>
    <scope>NUCLEOTIDE SEQUENCE [LARGE SCALE GENOMIC DNA]</scope>
    <source>
        <strain evidence="3 4">NBRC 105041</strain>
    </source>
</reference>
<dbReference type="Gene3D" id="3.30.565.10">
    <property type="entry name" value="Histidine kinase-like ATPase, C-terminal domain"/>
    <property type="match status" value="1"/>
</dbReference>
<evidence type="ECO:0000313" key="4">
    <source>
        <dbReference type="Proteomes" id="UP000611640"/>
    </source>
</evidence>
<dbReference type="KEGG" id="atl:Athai_62450"/>
<evidence type="ECO:0000313" key="3">
    <source>
        <dbReference type="EMBL" id="BCJ38742.1"/>
    </source>
</evidence>
<dbReference type="InterPro" id="IPR003594">
    <property type="entry name" value="HATPase_dom"/>
</dbReference>
<feature type="domain" description="Histidine kinase/HSP90-like ATPase" evidence="2">
    <location>
        <begin position="24"/>
        <end position="131"/>
    </location>
</feature>
<evidence type="ECO:0000256" key="1">
    <source>
        <dbReference type="ARBA" id="ARBA00022527"/>
    </source>
</evidence>
<dbReference type="Pfam" id="PF13581">
    <property type="entry name" value="HATPase_c_2"/>
    <property type="match status" value="1"/>
</dbReference>
<dbReference type="PANTHER" id="PTHR35526">
    <property type="entry name" value="ANTI-SIGMA-F FACTOR RSBW-RELATED"/>
    <property type="match status" value="1"/>
</dbReference>
<dbReference type="GO" id="GO:0004674">
    <property type="term" value="F:protein serine/threonine kinase activity"/>
    <property type="evidence" value="ECO:0007669"/>
    <property type="project" value="UniProtKB-KW"/>
</dbReference>
<keyword evidence="1" id="KW-0418">Kinase</keyword>
<name>A0A7R7DVP5_9ACTN</name>
<dbReference type="InterPro" id="IPR050267">
    <property type="entry name" value="Anti-sigma-factor_SerPK"/>
</dbReference>
<keyword evidence="4" id="KW-1185">Reference proteome</keyword>
<protein>
    <recommendedName>
        <fullName evidence="2">Histidine kinase/HSP90-like ATPase domain-containing protein</fullName>
    </recommendedName>
</protein>
<organism evidence="3 4">
    <name type="scientific">Actinocatenispora thailandica</name>
    <dbReference type="NCBI Taxonomy" id="227318"/>
    <lineage>
        <taxon>Bacteria</taxon>
        <taxon>Bacillati</taxon>
        <taxon>Actinomycetota</taxon>
        <taxon>Actinomycetes</taxon>
        <taxon>Micromonosporales</taxon>
        <taxon>Micromonosporaceae</taxon>
        <taxon>Actinocatenispora</taxon>
    </lineage>
</organism>